<evidence type="ECO:0000259" key="7">
    <source>
        <dbReference type="PROSITE" id="PS50968"/>
    </source>
</evidence>
<keyword evidence="3 6" id="KW-0547">Nucleotide-binding</keyword>
<dbReference type="InterPro" id="IPR005479">
    <property type="entry name" value="CPAse_ATP-bd"/>
</dbReference>
<comment type="cofactor">
    <cofactor evidence="1">
        <name>biotin</name>
        <dbReference type="ChEBI" id="CHEBI:57586"/>
    </cofactor>
</comment>
<dbReference type="PROSITE" id="PS00867">
    <property type="entry name" value="CPSASE_2"/>
    <property type="match status" value="1"/>
</dbReference>
<evidence type="ECO:0000256" key="4">
    <source>
        <dbReference type="ARBA" id="ARBA00022840"/>
    </source>
</evidence>
<accession>A0ABQ5U111</accession>
<dbReference type="InterPro" id="IPR005481">
    <property type="entry name" value="BC-like_N"/>
</dbReference>
<dbReference type="PROSITE" id="PS50975">
    <property type="entry name" value="ATP_GRASP"/>
    <property type="match status" value="1"/>
</dbReference>
<dbReference type="SUPFAM" id="SSF52440">
    <property type="entry name" value="PreATP-grasp domain"/>
    <property type="match status" value="1"/>
</dbReference>
<evidence type="ECO:0000256" key="5">
    <source>
        <dbReference type="ARBA" id="ARBA00023267"/>
    </source>
</evidence>
<dbReference type="InterPro" id="IPR011053">
    <property type="entry name" value="Single_hybrid_motif"/>
</dbReference>
<dbReference type="RefSeq" id="WP_169559539.1">
    <property type="nucleotide sequence ID" value="NZ_BSNF01000001.1"/>
</dbReference>
<dbReference type="SUPFAM" id="SSF56059">
    <property type="entry name" value="Glutathione synthetase ATP-binding domain-like"/>
    <property type="match status" value="1"/>
</dbReference>
<feature type="domain" description="ATP-grasp" evidence="8">
    <location>
        <begin position="121"/>
        <end position="318"/>
    </location>
</feature>
<dbReference type="SUPFAM" id="SSF51230">
    <property type="entry name" value="Single hybrid motif"/>
    <property type="match status" value="1"/>
</dbReference>
<dbReference type="Gene3D" id="3.30.470.20">
    <property type="entry name" value="ATP-grasp fold, B domain"/>
    <property type="match status" value="1"/>
</dbReference>
<evidence type="ECO:0000259" key="9">
    <source>
        <dbReference type="PROSITE" id="PS50979"/>
    </source>
</evidence>
<keyword evidence="5" id="KW-0092">Biotin</keyword>
<sequence length="652" mass="71995">MIESVLIANRGEIAARIIKTAEKMGIRTVSLFTETDRGTPHTQLADKAVFLPDLPGHGEPYLDIERIITVARAEQVDAIHPGYGFLSENPEFAAACQKAGITFMGPDADAIRLMGDKGAAKQKMIENGVPCIPGYNGADQSDETLAIEAEKIGLPVLIKAAAGGGGRGMRLVEDMNDFESLLASARAEAASAFGSDAVILEKALTTVRHIEVQVAADAHGNVVHLFERDCTCQRRNQKVIEEAPSTVLEEDLRERLGADAVQAARSINYRGVGTVEFLMLPSGEYYFIEMNTRLQVEHPVTEYITGIDLVDWQFRIASDAPLPKEQADITFTGHAIEVRLYAEDPDENFLPQTGTVLEWSPATLPHIRNDHMIVPGRDISARYDPMIAKVIAWGESREQARRRLAKALRGQRLAGFRTNCAFLLRCLEHDYFRDNELDTGFIARLLDEPKAPVPHPLEQVAVASTYLVECRKWQSGPTDWSSLGNPFRHWHYKIEDTLKSCQVSIDGDRVRYQDPDSAVILDIRFEETGPHSMIGWIDDQAHPFTFWEENGETVLDFGEHTLALTANPFAAERDGDGASDNTIVAPMAGKIIAVEAQAGDRVDKGQAVILLEAMKMEHRLCVPRDAKVDRVSARIGDQVARGDILLALEAED</sequence>
<feature type="domain" description="Biotin carboxylation" evidence="9">
    <location>
        <begin position="1"/>
        <end position="447"/>
    </location>
</feature>
<evidence type="ECO:0000259" key="8">
    <source>
        <dbReference type="PROSITE" id="PS50975"/>
    </source>
</evidence>
<dbReference type="PROSITE" id="PS00188">
    <property type="entry name" value="BIOTIN"/>
    <property type="match status" value="1"/>
</dbReference>
<dbReference type="Pfam" id="PF02785">
    <property type="entry name" value="Biotin_carb_C"/>
    <property type="match status" value="1"/>
</dbReference>
<evidence type="ECO:0000256" key="2">
    <source>
        <dbReference type="ARBA" id="ARBA00022598"/>
    </source>
</evidence>
<feature type="domain" description="Lipoyl-binding" evidence="7">
    <location>
        <begin position="573"/>
        <end position="649"/>
    </location>
</feature>
<evidence type="ECO:0000313" key="11">
    <source>
        <dbReference type="Proteomes" id="UP001161409"/>
    </source>
</evidence>
<protein>
    <submittedName>
        <fullName evidence="10">3-methylcrotonyl-CoA carboxylase subunit alpha</fullName>
    </submittedName>
</protein>
<organism evidence="10 11">
    <name type="scientific">Sneathiella chinensis</name>
    <dbReference type="NCBI Taxonomy" id="349750"/>
    <lineage>
        <taxon>Bacteria</taxon>
        <taxon>Pseudomonadati</taxon>
        <taxon>Pseudomonadota</taxon>
        <taxon>Alphaproteobacteria</taxon>
        <taxon>Sneathiellales</taxon>
        <taxon>Sneathiellaceae</taxon>
        <taxon>Sneathiella</taxon>
    </lineage>
</organism>
<proteinExistence type="predicted"/>
<evidence type="ECO:0000256" key="6">
    <source>
        <dbReference type="PROSITE-ProRule" id="PRU00409"/>
    </source>
</evidence>
<dbReference type="CDD" id="cd06850">
    <property type="entry name" value="biotinyl_domain"/>
    <property type="match status" value="1"/>
</dbReference>
<dbReference type="InterPro" id="IPR011764">
    <property type="entry name" value="Biotin_carboxylation_dom"/>
</dbReference>
<dbReference type="InterPro" id="IPR005482">
    <property type="entry name" value="Biotin_COase_C"/>
</dbReference>
<keyword evidence="2" id="KW-0436">Ligase</keyword>
<dbReference type="InterPro" id="IPR011761">
    <property type="entry name" value="ATP-grasp"/>
</dbReference>
<dbReference type="EMBL" id="BSNF01000001">
    <property type="protein sequence ID" value="GLQ05549.1"/>
    <property type="molecule type" value="Genomic_DNA"/>
</dbReference>
<dbReference type="Gene3D" id="2.40.50.100">
    <property type="match status" value="1"/>
</dbReference>
<dbReference type="PANTHER" id="PTHR18866">
    <property type="entry name" value="CARBOXYLASE:PYRUVATE/ACETYL-COA/PROPIONYL-COA CARBOXYLASE"/>
    <property type="match status" value="1"/>
</dbReference>
<reference evidence="10" key="2">
    <citation type="submission" date="2023-01" db="EMBL/GenBank/DDBJ databases">
        <title>Draft genome sequence of Sneathiella chinensis strain NBRC 103408.</title>
        <authorList>
            <person name="Sun Q."/>
            <person name="Mori K."/>
        </authorList>
    </citation>
    <scope>NUCLEOTIDE SEQUENCE</scope>
    <source>
        <strain evidence="10">NBRC 103408</strain>
    </source>
</reference>
<evidence type="ECO:0000313" key="10">
    <source>
        <dbReference type="EMBL" id="GLQ05549.1"/>
    </source>
</evidence>
<dbReference type="InterPro" id="IPR001882">
    <property type="entry name" value="Biotin_BS"/>
</dbReference>
<dbReference type="SMART" id="SM00878">
    <property type="entry name" value="Biotin_carb_C"/>
    <property type="match status" value="1"/>
</dbReference>
<gene>
    <name evidence="10" type="primary">mccC1_2</name>
    <name evidence="10" type="ORF">GCM10007924_07700</name>
</gene>
<dbReference type="InterPro" id="IPR000089">
    <property type="entry name" value="Biotin_lipoyl"/>
</dbReference>
<evidence type="ECO:0000256" key="3">
    <source>
        <dbReference type="ARBA" id="ARBA00022741"/>
    </source>
</evidence>
<dbReference type="InterPro" id="IPR050856">
    <property type="entry name" value="Biotin_carboxylase_complex"/>
</dbReference>
<dbReference type="SUPFAM" id="SSF51246">
    <property type="entry name" value="Rudiment single hybrid motif"/>
    <property type="match status" value="1"/>
</dbReference>
<dbReference type="Pfam" id="PF00289">
    <property type="entry name" value="Biotin_carb_N"/>
    <property type="match status" value="1"/>
</dbReference>
<keyword evidence="4 6" id="KW-0067">ATP-binding</keyword>
<keyword evidence="11" id="KW-1185">Reference proteome</keyword>
<name>A0ABQ5U111_9PROT</name>
<comment type="caution">
    <text evidence="10">The sequence shown here is derived from an EMBL/GenBank/DDBJ whole genome shotgun (WGS) entry which is preliminary data.</text>
</comment>
<dbReference type="InterPro" id="IPR016185">
    <property type="entry name" value="PreATP-grasp_dom_sf"/>
</dbReference>
<dbReference type="Proteomes" id="UP001161409">
    <property type="component" value="Unassembled WGS sequence"/>
</dbReference>
<evidence type="ECO:0000256" key="1">
    <source>
        <dbReference type="ARBA" id="ARBA00001953"/>
    </source>
</evidence>
<dbReference type="Pfam" id="PF02786">
    <property type="entry name" value="CPSase_L_D2"/>
    <property type="match status" value="1"/>
</dbReference>
<dbReference type="InterPro" id="IPR011054">
    <property type="entry name" value="Rudment_hybrid_motif"/>
</dbReference>
<dbReference type="PANTHER" id="PTHR18866:SF33">
    <property type="entry name" value="METHYLCROTONOYL-COA CARBOXYLASE SUBUNIT ALPHA, MITOCHONDRIAL-RELATED"/>
    <property type="match status" value="1"/>
</dbReference>
<dbReference type="PROSITE" id="PS50968">
    <property type="entry name" value="BIOTINYL_LIPOYL"/>
    <property type="match status" value="1"/>
</dbReference>
<dbReference type="PROSITE" id="PS50979">
    <property type="entry name" value="BC"/>
    <property type="match status" value="1"/>
</dbReference>
<reference evidence="10" key="1">
    <citation type="journal article" date="2014" name="Int. J. Syst. Evol. Microbiol.">
        <title>Complete genome of a new Firmicutes species belonging to the dominant human colonic microbiota ('Ruminococcus bicirculans') reveals two chromosomes and a selective capacity to utilize plant glucans.</title>
        <authorList>
            <consortium name="NISC Comparative Sequencing Program"/>
            <person name="Wegmann U."/>
            <person name="Louis P."/>
            <person name="Goesmann A."/>
            <person name="Henrissat B."/>
            <person name="Duncan S.H."/>
            <person name="Flint H.J."/>
        </authorList>
    </citation>
    <scope>NUCLEOTIDE SEQUENCE</scope>
    <source>
        <strain evidence="10">NBRC 103408</strain>
    </source>
</reference>
<dbReference type="Pfam" id="PF00364">
    <property type="entry name" value="Biotin_lipoyl"/>
    <property type="match status" value="1"/>
</dbReference>